<dbReference type="InterPro" id="IPR050576">
    <property type="entry name" value="Cilia_flagella_integrity"/>
</dbReference>
<sequence length="295" mass="34035">IEEFSEEKQESILKELCISNGIQYSQLEGNGPNVKEIEMFFSGYPYMAGLKHFVHLTTLVLVGQSITLIQNLHHCLELRELWVCECELTKIQGLEKLKRLSKLLLYGNKLEKIENITHLHNLDVLNLSRNNIKVIEGMDGLKWLKELQLGGNSIEVIGTSLQNLQQLEILNLSGNRISSFKDLTNLTKLPKLKDISLKDALYPNNPVCLLCNYSTHILYHLPNLERLDTFDVSSAQLRELAETTVLKKKMYYKMRVKTVHRNLTSLLNRLIKEKRILLQIPEERLRSIQFALKSV</sequence>
<dbReference type="SMART" id="SM00369">
    <property type="entry name" value="LRR_TYP"/>
    <property type="match status" value="5"/>
</dbReference>
<dbReference type="InParanoid" id="H2YGI6"/>
<evidence type="ECO:0000313" key="3">
    <source>
        <dbReference type="Ensembl" id="ENSCSAVP00000004435.1"/>
    </source>
</evidence>
<dbReference type="PANTHER" id="PTHR45973">
    <property type="entry name" value="PROTEIN PHOSPHATASE 1 REGULATORY SUBUNIT SDS22-RELATED"/>
    <property type="match status" value="1"/>
</dbReference>
<evidence type="ECO:0000313" key="4">
    <source>
        <dbReference type="Proteomes" id="UP000007875"/>
    </source>
</evidence>
<proteinExistence type="predicted"/>
<dbReference type="InterPro" id="IPR032675">
    <property type="entry name" value="LRR_dom_sf"/>
</dbReference>
<keyword evidence="2" id="KW-0677">Repeat</keyword>
<keyword evidence="4" id="KW-1185">Reference proteome</keyword>
<dbReference type="Ensembl" id="ENSCSAVT00000004499.1">
    <property type="protein sequence ID" value="ENSCSAVP00000004435.1"/>
    <property type="gene ID" value="ENSCSAVG00000002625.1"/>
</dbReference>
<dbReference type="PANTHER" id="PTHR45973:SF35">
    <property type="entry name" value="LEUCINE-RICH REPEAT-CONTAINING PROTEIN 43"/>
    <property type="match status" value="1"/>
</dbReference>
<dbReference type="STRING" id="51511.ENSCSAVP00000004435"/>
<protein>
    <recommendedName>
        <fullName evidence="5">Dynein assembly factor 1, axonemal homolog</fullName>
    </recommendedName>
</protein>
<dbReference type="SUPFAM" id="SSF52075">
    <property type="entry name" value="Outer arm dynein light chain 1"/>
    <property type="match status" value="1"/>
</dbReference>
<dbReference type="eggNOG" id="KOG0531">
    <property type="taxonomic scope" value="Eukaryota"/>
</dbReference>
<dbReference type="SMART" id="SM00365">
    <property type="entry name" value="LRR_SD22"/>
    <property type="match status" value="5"/>
</dbReference>
<dbReference type="OMA" id="KDICEYN"/>
<dbReference type="HOGENOM" id="CLU_064100_0_0_1"/>
<dbReference type="InterPro" id="IPR001611">
    <property type="entry name" value="Leu-rich_rpt"/>
</dbReference>
<accession>H2YGI6</accession>
<evidence type="ECO:0000256" key="2">
    <source>
        <dbReference type="ARBA" id="ARBA00022737"/>
    </source>
</evidence>
<keyword evidence="1" id="KW-0433">Leucine-rich repeat</keyword>
<reference evidence="3" key="3">
    <citation type="submission" date="2025-09" db="UniProtKB">
        <authorList>
            <consortium name="Ensembl"/>
        </authorList>
    </citation>
    <scope>IDENTIFICATION</scope>
</reference>
<name>H2YGI6_CIOSA</name>
<evidence type="ECO:0000256" key="1">
    <source>
        <dbReference type="ARBA" id="ARBA00022614"/>
    </source>
</evidence>
<dbReference type="Proteomes" id="UP000007875">
    <property type="component" value="Unassembled WGS sequence"/>
</dbReference>
<dbReference type="GeneTree" id="ENSGT00940000158583"/>
<dbReference type="InterPro" id="IPR003591">
    <property type="entry name" value="Leu-rich_rpt_typical-subtyp"/>
</dbReference>
<dbReference type="PROSITE" id="PS51450">
    <property type="entry name" value="LRR"/>
    <property type="match status" value="3"/>
</dbReference>
<dbReference type="Gene3D" id="3.80.10.10">
    <property type="entry name" value="Ribonuclease Inhibitor"/>
    <property type="match status" value="2"/>
</dbReference>
<reference evidence="4" key="1">
    <citation type="submission" date="2003-08" db="EMBL/GenBank/DDBJ databases">
        <authorList>
            <person name="Birren B."/>
            <person name="Nusbaum C."/>
            <person name="Abebe A."/>
            <person name="Abouelleil A."/>
            <person name="Adekoya E."/>
            <person name="Ait-zahra M."/>
            <person name="Allen N."/>
            <person name="Allen T."/>
            <person name="An P."/>
            <person name="Anderson M."/>
            <person name="Anderson S."/>
            <person name="Arachchi H."/>
            <person name="Armbruster J."/>
            <person name="Bachantsang P."/>
            <person name="Baldwin J."/>
            <person name="Barry A."/>
            <person name="Bayul T."/>
            <person name="Blitshsteyn B."/>
            <person name="Bloom T."/>
            <person name="Blye J."/>
            <person name="Boguslavskiy L."/>
            <person name="Borowsky M."/>
            <person name="Boukhgalter B."/>
            <person name="Brunache A."/>
            <person name="Butler J."/>
            <person name="Calixte N."/>
            <person name="Calvo S."/>
            <person name="Camarata J."/>
            <person name="Campo K."/>
            <person name="Chang J."/>
            <person name="Cheshatsang Y."/>
            <person name="Citroen M."/>
            <person name="Collymore A."/>
            <person name="Considine T."/>
            <person name="Cook A."/>
            <person name="Cooke P."/>
            <person name="Corum B."/>
            <person name="Cuomo C."/>
            <person name="David R."/>
            <person name="Dawoe T."/>
            <person name="Degray S."/>
            <person name="Dodge S."/>
            <person name="Dooley K."/>
            <person name="Dorje P."/>
            <person name="Dorjee K."/>
            <person name="Dorris L."/>
            <person name="Duffey N."/>
            <person name="Dupes A."/>
            <person name="Elkins T."/>
            <person name="Engels R."/>
            <person name="Erickson J."/>
            <person name="Farina A."/>
            <person name="Faro S."/>
            <person name="Ferreira P."/>
            <person name="Fischer H."/>
            <person name="Fitzgerald M."/>
            <person name="Foley K."/>
            <person name="Gage D."/>
            <person name="Galagan J."/>
            <person name="Gearin G."/>
            <person name="Gnerre S."/>
            <person name="Gnirke A."/>
            <person name="Goyette A."/>
            <person name="Graham J."/>
            <person name="Grandbois E."/>
            <person name="Gyaltsen K."/>
            <person name="Hafez N."/>
            <person name="Hagopian D."/>
            <person name="Hagos B."/>
            <person name="Hall J."/>
            <person name="Hatcher B."/>
            <person name="Heller A."/>
            <person name="Higgins H."/>
            <person name="Honan T."/>
            <person name="Horn A."/>
            <person name="Houde N."/>
            <person name="Hughes L."/>
            <person name="Hulme W."/>
            <person name="Husby E."/>
            <person name="Iliev I."/>
            <person name="Jaffe D."/>
            <person name="Jones C."/>
            <person name="Kamal M."/>
            <person name="Kamat A."/>
            <person name="Kamvysselis M."/>
            <person name="Karlsson E."/>
            <person name="Kells C."/>
            <person name="Kieu A."/>
            <person name="Kisner P."/>
            <person name="Kodira C."/>
            <person name="Kulbokas E."/>
            <person name="Labutti K."/>
            <person name="Lama D."/>
            <person name="Landers T."/>
            <person name="Leger J."/>
            <person name="Levine S."/>
            <person name="Lewis D."/>
            <person name="Lewis T."/>
            <person name="Lindblad-toh K."/>
            <person name="Liu X."/>
            <person name="Lokyitsang T."/>
            <person name="Lokyitsang Y."/>
            <person name="Lucien O."/>
            <person name="Lui A."/>
            <person name="Ma L.J."/>
            <person name="Mabbitt R."/>
            <person name="Macdonald J."/>
            <person name="Maclean C."/>
            <person name="Major J."/>
            <person name="Manning J."/>
            <person name="Marabella R."/>
            <person name="Maru K."/>
            <person name="Matthews C."/>
            <person name="Mauceli E."/>
            <person name="Mccarthy M."/>
            <person name="Mcdonough S."/>
            <person name="Mcghee T."/>
            <person name="Meldrim J."/>
            <person name="Meneus L."/>
            <person name="Mesirov J."/>
            <person name="Mihalev A."/>
            <person name="Mihova T."/>
            <person name="Mikkelsen T."/>
            <person name="Mlenga V."/>
            <person name="Moru K."/>
            <person name="Mozes J."/>
            <person name="Mulrain L."/>
            <person name="Munson G."/>
            <person name="Naylor J."/>
            <person name="Newes C."/>
            <person name="Nguyen C."/>
            <person name="Nguyen N."/>
            <person name="Nguyen T."/>
            <person name="Nicol R."/>
            <person name="Nielsen C."/>
            <person name="Nizzari M."/>
            <person name="Norbu C."/>
            <person name="Norbu N."/>
            <person name="O'donnell P."/>
            <person name="Okoawo O."/>
            <person name="O'leary S."/>
            <person name="Omotosho B."/>
            <person name="O'neill K."/>
            <person name="Osman S."/>
            <person name="Parker S."/>
            <person name="Perrin D."/>
            <person name="Phunkhang P."/>
            <person name="Piqani B."/>
            <person name="Purcell S."/>
            <person name="Rachupka T."/>
            <person name="Ramasamy U."/>
            <person name="Rameau R."/>
            <person name="Ray V."/>
            <person name="Raymond C."/>
            <person name="Retta R."/>
            <person name="Richardson S."/>
            <person name="Rise C."/>
            <person name="Rodriguez J."/>
            <person name="Rogers J."/>
            <person name="Rogov P."/>
            <person name="Rutman M."/>
            <person name="Schupbach R."/>
            <person name="Seaman C."/>
            <person name="Settipalli S."/>
            <person name="Sharpe T."/>
            <person name="Sheridan J."/>
            <person name="Sherpa N."/>
            <person name="Shi J."/>
            <person name="Smirnov S."/>
            <person name="Smith C."/>
            <person name="Sougnez C."/>
            <person name="Spencer B."/>
            <person name="Stalker J."/>
            <person name="Stange-thomann N."/>
            <person name="Stavropoulos S."/>
            <person name="Stetson K."/>
            <person name="Stone C."/>
            <person name="Stone S."/>
            <person name="Stubbs M."/>
            <person name="Talamas J."/>
            <person name="Tchuinga P."/>
            <person name="Tenzing P."/>
            <person name="Tesfaye S."/>
            <person name="Theodore J."/>
            <person name="Thoulutsang Y."/>
            <person name="Topham K."/>
            <person name="Towey S."/>
            <person name="Tsamla T."/>
            <person name="Tsomo N."/>
            <person name="Vallee D."/>
            <person name="Vassiliev H."/>
            <person name="Venkataraman V."/>
            <person name="Vinson J."/>
            <person name="Vo A."/>
            <person name="Wade C."/>
            <person name="Wang S."/>
            <person name="Wangchuk T."/>
            <person name="Wangdi T."/>
            <person name="Whittaker C."/>
            <person name="Wilkinson J."/>
            <person name="Wu Y."/>
            <person name="Wyman D."/>
            <person name="Yadav S."/>
            <person name="Yang S."/>
            <person name="Yang X."/>
            <person name="Yeager S."/>
            <person name="Yee E."/>
            <person name="Young G."/>
            <person name="Zainoun J."/>
            <person name="Zembeck L."/>
            <person name="Zimmer A."/>
            <person name="Zody M."/>
            <person name="Lander E."/>
        </authorList>
    </citation>
    <scope>NUCLEOTIDE SEQUENCE [LARGE SCALE GENOMIC DNA]</scope>
</reference>
<dbReference type="AlphaFoldDB" id="H2YGI6"/>
<evidence type="ECO:0008006" key="5">
    <source>
        <dbReference type="Google" id="ProtNLM"/>
    </source>
</evidence>
<organism evidence="3 4">
    <name type="scientific">Ciona savignyi</name>
    <name type="common">Pacific transparent sea squirt</name>
    <dbReference type="NCBI Taxonomy" id="51511"/>
    <lineage>
        <taxon>Eukaryota</taxon>
        <taxon>Metazoa</taxon>
        <taxon>Chordata</taxon>
        <taxon>Tunicata</taxon>
        <taxon>Ascidiacea</taxon>
        <taxon>Phlebobranchia</taxon>
        <taxon>Cionidae</taxon>
        <taxon>Ciona</taxon>
    </lineage>
</organism>
<dbReference type="Pfam" id="PF14580">
    <property type="entry name" value="LRR_9"/>
    <property type="match status" value="1"/>
</dbReference>
<reference evidence="3" key="2">
    <citation type="submission" date="2025-08" db="UniProtKB">
        <authorList>
            <consortium name="Ensembl"/>
        </authorList>
    </citation>
    <scope>IDENTIFICATION</scope>
</reference>